<evidence type="ECO:0000313" key="1">
    <source>
        <dbReference type="EMBL" id="CAG8675326.1"/>
    </source>
</evidence>
<dbReference type="AlphaFoldDB" id="A0A9N9HBV8"/>
<reference evidence="1" key="1">
    <citation type="submission" date="2021-06" db="EMBL/GenBank/DDBJ databases">
        <authorList>
            <person name="Kallberg Y."/>
            <person name="Tangrot J."/>
            <person name="Rosling A."/>
        </authorList>
    </citation>
    <scope>NUCLEOTIDE SEQUENCE</scope>
    <source>
        <strain evidence="1">MA453B</strain>
    </source>
</reference>
<organism evidence="1 2">
    <name type="scientific">Dentiscutata erythropus</name>
    <dbReference type="NCBI Taxonomy" id="1348616"/>
    <lineage>
        <taxon>Eukaryota</taxon>
        <taxon>Fungi</taxon>
        <taxon>Fungi incertae sedis</taxon>
        <taxon>Mucoromycota</taxon>
        <taxon>Glomeromycotina</taxon>
        <taxon>Glomeromycetes</taxon>
        <taxon>Diversisporales</taxon>
        <taxon>Gigasporaceae</taxon>
        <taxon>Dentiscutata</taxon>
    </lineage>
</organism>
<protein>
    <submittedName>
        <fullName evidence="1">2223_t:CDS:1</fullName>
    </submittedName>
</protein>
<sequence length="139" mass="15425">MNSQLQNNNNQSTTPAQLQNAGSLRQNVSNIGQNATDNAFVDVQLYIDLLEGIDFPEAQSVENSLSQDTFLYTDLFDGIGLLTEPQEDLYTDLFEGIGLTEEQVDLYTSLFEGIDFFADVENTSSQNDQFSFISGNSFP</sequence>
<dbReference type="Proteomes" id="UP000789405">
    <property type="component" value="Unassembled WGS sequence"/>
</dbReference>
<name>A0A9N9HBV8_9GLOM</name>
<proteinExistence type="predicted"/>
<evidence type="ECO:0000313" key="2">
    <source>
        <dbReference type="Proteomes" id="UP000789405"/>
    </source>
</evidence>
<keyword evidence="2" id="KW-1185">Reference proteome</keyword>
<gene>
    <name evidence="1" type="ORF">DERYTH_LOCUS11483</name>
</gene>
<dbReference type="EMBL" id="CAJVPY010007107">
    <property type="protein sequence ID" value="CAG8675326.1"/>
    <property type="molecule type" value="Genomic_DNA"/>
</dbReference>
<comment type="caution">
    <text evidence="1">The sequence shown here is derived from an EMBL/GenBank/DDBJ whole genome shotgun (WGS) entry which is preliminary data.</text>
</comment>
<accession>A0A9N9HBV8</accession>